<evidence type="ECO:0000313" key="2">
    <source>
        <dbReference type="EMBL" id="CCX13196.1"/>
    </source>
</evidence>
<accession>U4LKK2</accession>
<keyword evidence="1" id="KW-0812">Transmembrane</keyword>
<evidence type="ECO:0000313" key="3">
    <source>
        <dbReference type="Proteomes" id="UP000018144"/>
    </source>
</evidence>
<sequence>MRPMRSSCFHPIYLHLHFLLLSLLSPYNKVAMRLWRFGGDCDLCVLFPVGGAGVGVILYKSDG</sequence>
<keyword evidence="1" id="KW-0472">Membrane</keyword>
<feature type="transmembrane region" description="Helical" evidence="1">
    <location>
        <begin position="34"/>
        <end position="59"/>
    </location>
</feature>
<protein>
    <submittedName>
        <fullName evidence="2">Uncharacterized protein</fullName>
    </submittedName>
</protein>
<dbReference type="EMBL" id="HF935789">
    <property type="protein sequence ID" value="CCX13196.1"/>
    <property type="molecule type" value="Genomic_DNA"/>
</dbReference>
<reference evidence="2 3" key="1">
    <citation type="journal article" date="2013" name="PLoS Genet.">
        <title>The genome and development-dependent transcriptomes of Pyronema confluens: a window into fungal evolution.</title>
        <authorList>
            <person name="Traeger S."/>
            <person name="Altegoer F."/>
            <person name="Freitag M."/>
            <person name="Gabaldon T."/>
            <person name="Kempken F."/>
            <person name="Kumar A."/>
            <person name="Marcet-Houben M."/>
            <person name="Poggeler S."/>
            <person name="Stajich J.E."/>
            <person name="Nowrousian M."/>
        </authorList>
    </citation>
    <scope>NUCLEOTIDE SEQUENCE [LARGE SCALE GENOMIC DNA]</scope>
    <source>
        <strain evidence="3">CBS 100304</strain>
        <tissue evidence="2">Vegetative mycelium</tissue>
    </source>
</reference>
<dbReference type="AlphaFoldDB" id="U4LKK2"/>
<keyword evidence="1" id="KW-1133">Transmembrane helix</keyword>
<keyword evidence="3" id="KW-1185">Reference proteome</keyword>
<proteinExistence type="predicted"/>
<dbReference type="Proteomes" id="UP000018144">
    <property type="component" value="Unassembled WGS sequence"/>
</dbReference>
<organism evidence="2 3">
    <name type="scientific">Pyronema omphalodes (strain CBS 100304)</name>
    <name type="common">Pyronema confluens</name>
    <dbReference type="NCBI Taxonomy" id="1076935"/>
    <lineage>
        <taxon>Eukaryota</taxon>
        <taxon>Fungi</taxon>
        <taxon>Dikarya</taxon>
        <taxon>Ascomycota</taxon>
        <taxon>Pezizomycotina</taxon>
        <taxon>Pezizomycetes</taxon>
        <taxon>Pezizales</taxon>
        <taxon>Pyronemataceae</taxon>
        <taxon>Pyronema</taxon>
    </lineage>
</organism>
<gene>
    <name evidence="2" type="ORF">PCON_12789</name>
</gene>
<evidence type="ECO:0000256" key="1">
    <source>
        <dbReference type="SAM" id="Phobius"/>
    </source>
</evidence>
<name>U4LKK2_PYROM</name>